<dbReference type="OrthoDB" id="1650587at2759"/>
<dbReference type="AlphaFoldDB" id="A0A2G5F8Z3"/>
<name>A0A2G5F8Z3_AQUCA</name>
<proteinExistence type="predicted"/>
<evidence type="ECO:0000313" key="1">
    <source>
        <dbReference type="EMBL" id="PIA64473.1"/>
    </source>
</evidence>
<reference evidence="1 2" key="1">
    <citation type="submission" date="2017-09" db="EMBL/GenBank/DDBJ databases">
        <title>WGS assembly of Aquilegia coerulea Goldsmith.</title>
        <authorList>
            <person name="Hodges S."/>
            <person name="Kramer E."/>
            <person name="Nordborg M."/>
            <person name="Tomkins J."/>
            <person name="Borevitz J."/>
            <person name="Derieg N."/>
            <person name="Yan J."/>
            <person name="Mihaltcheva S."/>
            <person name="Hayes R.D."/>
            <person name="Rokhsar D."/>
        </authorList>
    </citation>
    <scope>NUCLEOTIDE SEQUENCE [LARGE SCALE GENOMIC DNA]</scope>
    <source>
        <strain evidence="2">cv. Goldsmith</strain>
    </source>
</reference>
<organism evidence="1 2">
    <name type="scientific">Aquilegia coerulea</name>
    <name type="common">Rocky mountain columbine</name>
    <dbReference type="NCBI Taxonomy" id="218851"/>
    <lineage>
        <taxon>Eukaryota</taxon>
        <taxon>Viridiplantae</taxon>
        <taxon>Streptophyta</taxon>
        <taxon>Embryophyta</taxon>
        <taxon>Tracheophyta</taxon>
        <taxon>Spermatophyta</taxon>
        <taxon>Magnoliopsida</taxon>
        <taxon>Ranunculales</taxon>
        <taxon>Ranunculaceae</taxon>
        <taxon>Thalictroideae</taxon>
        <taxon>Aquilegia</taxon>
    </lineage>
</organism>
<sequence>MMVMVKKDNNKSEKVVDCEDNRGQVIDIYSSTDDEQEKGLVLDFESSQEGSSEPKKVLHFTDKGVLIGENLNYWKSYLKSYLSSLTLKHCPISYDLWKDVSSQTKEMMWKLVTAKFSVSATYKKQILGKM</sequence>
<gene>
    <name evidence="1" type="ORF">AQUCO_00100152v1</name>
</gene>
<accession>A0A2G5F8Z3</accession>
<keyword evidence="2" id="KW-1185">Reference proteome</keyword>
<dbReference type="Proteomes" id="UP000230069">
    <property type="component" value="Unassembled WGS sequence"/>
</dbReference>
<protein>
    <submittedName>
        <fullName evidence="1">Uncharacterized protein</fullName>
    </submittedName>
</protein>
<dbReference type="InParanoid" id="A0A2G5F8Z3"/>
<evidence type="ECO:0000313" key="2">
    <source>
        <dbReference type="Proteomes" id="UP000230069"/>
    </source>
</evidence>
<dbReference type="EMBL" id="KZ305018">
    <property type="protein sequence ID" value="PIA64473.1"/>
    <property type="molecule type" value="Genomic_DNA"/>
</dbReference>